<dbReference type="EMBL" id="CP024201">
    <property type="protein sequence ID" value="ATQ43197.1"/>
    <property type="molecule type" value="Genomic_DNA"/>
</dbReference>
<dbReference type="Proteomes" id="UP000228945">
    <property type="component" value="Chromosome"/>
</dbReference>
<dbReference type="SUPFAM" id="SSF55874">
    <property type="entry name" value="ATPase domain of HSP90 chaperone/DNA topoisomerase II/histidine kinase"/>
    <property type="match status" value="1"/>
</dbReference>
<dbReference type="GO" id="GO:0005524">
    <property type="term" value="F:ATP binding"/>
    <property type="evidence" value="ECO:0007669"/>
    <property type="project" value="UniProtKB-KW"/>
</dbReference>
<feature type="domain" description="HAMP" evidence="12">
    <location>
        <begin position="258"/>
        <end position="311"/>
    </location>
</feature>
<evidence type="ECO:0000256" key="2">
    <source>
        <dbReference type="ARBA" id="ARBA00004651"/>
    </source>
</evidence>
<dbReference type="PANTHER" id="PTHR44936">
    <property type="entry name" value="SENSOR PROTEIN CREC"/>
    <property type="match status" value="1"/>
</dbReference>
<dbReference type="PROSITE" id="PS50109">
    <property type="entry name" value="HIS_KIN"/>
    <property type="match status" value="1"/>
</dbReference>
<dbReference type="Gene3D" id="6.10.340.10">
    <property type="match status" value="1"/>
</dbReference>
<dbReference type="InterPro" id="IPR036890">
    <property type="entry name" value="HATPase_C_sf"/>
</dbReference>
<reference evidence="13 14" key="1">
    <citation type="submission" date="2017-10" db="EMBL/GenBank/DDBJ databases">
        <title>Genome sequence of Caulobacter mirabilis FWC38.</title>
        <authorList>
            <person name="Fiebig A."/>
            <person name="Crosson S."/>
        </authorList>
    </citation>
    <scope>NUCLEOTIDE SEQUENCE [LARGE SCALE GENOMIC DNA]</scope>
    <source>
        <strain evidence="13 14">FWC 38</strain>
    </source>
</reference>
<dbReference type="GO" id="GO:0000155">
    <property type="term" value="F:phosphorelay sensor kinase activity"/>
    <property type="evidence" value="ECO:0007669"/>
    <property type="project" value="InterPro"/>
</dbReference>
<evidence type="ECO:0000256" key="6">
    <source>
        <dbReference type="ARBA" id="ARBA00022679"/>
    </source>
</evidence>
<keyword evidence="10" id="KW-1133">Transmembrane helix</keyword>
<comment type="subcellular location">
    <subcellularLocation>
        <location evidence="2">Cell membrane</location>
        <topology evidence="2">Multi-pass membrane protein</topology>
    </subcellularLocation>
</comment>
<evidence type="ECO:0000256" key="4">
    <source>
        <dbReference type="ARBA" id="ARBA00022475"/>
    </source>
</evidence>
<dbReference type="OrthoDB" id="9815202at2"/>
<evidence type="ECO:0000256" key="3">
    <source>
        <dbReference type="ARBA" id="ARBA00012438"/>
    </source>
</evidence>
<dbReference type="SUPFAM" id="SSF47384">
    <property type="entry name" value="Homodimeric domain of signal transducing histidine kinase"/>
    <property type="match status" value="1"/>
</dbReference>
<dbReference type="AlphaFoldDB" id="A0A2D2AZ37"/>
<dbReference type="InterPro" id="IPR050980">
    <property type="entry name" value="2C_sensor_his_kinase"/>
</dbReference>
<comment type="catalytic activity">
    <reaction evidence="1">
        <text>ATP + protein L-histidine = ADP + protein N-phospho-L-histidine.</text>
        <dbReference type="EC" id="2.7.13.3"/>
    </reaction>
</comment>
<keyword evidence="5" id="KW-0597">Phosphoprotein</keyword>
<dbReference type="InterPro" id="IPR003660">
    <property type="entry name" value="HAMP_dom"/>
</dbReference>
<dbReference type="Gene3D" id="3.30.565.10">
    <property type="entry name" value="Histidine kinase-like ATPase, C-terminal domain"/>
    <property type="match status" value="1"/>
</dbReference>
<dbReference type="Pfam" id="PF02518">
    <property type="entry name" value="HATPase_c"/>
    <property type="match status" value="1"/>
</dbReference>
<evidence type="ECO:0000313" key="13">
    <source>
        <dbReference type="EMBL" id="ATQ43197.1"/>
    </source>
</evidence>
<dbReference type="Gene3D" id="1.10.287.130">
    <property type="match status" value="1"/>
</dbReference>
<dbReference type="SMART" id="SM00304">
    <property type="entry name" value="HAMP"/>
    <property type="match status" value="1"/>
</dbReference>
<evidence type="ECO:0000259" key="12">
    <source>
        <dbReference type="PROSITE" id="PS50885"/>
    </source>
</evidence>
<accession>A0A2D2AZ37</accession>
<evidence type="ECO:0000256" key="7">
    <source>
        <dbReference type="ARBA" id="ARBA00022741"/>
    </source>
</evidence>
<dbReference type="InterPro" id="IPR003661">
    <property type="entry name" value="HisK_dim/P_dom"/>
</dbReference>
<dbReference type="KEGG" id="cmb:CSW64_12615"/>
<evidence type="ECO:0000256" key="1">
    <source>
        <dbReference type="ARBA" id="ARBA00000085"/>
    </source>
</evidence>
<keyword evidence="14" id="KW-1185">Reference proteome</keyword>
<dbReference type="RefSeq" id="WP_099622449.1">
    <property type="nucleotide sequence ID" value="NZ_CP024201.1"/>
</dbReference>
<protein>
    <recommendedName>
        <fullName evidence="3">histidine kinase</fullName>
        <ecNumber evidence="3">2.7.13.3</ecNumber>
    </recommendedName>
</protein>
<name>A0A2D2AZ37_9CAUL</name>
<dbReference type="PROSITE" id="PS50885">
    <property type="entry name" value="HAMP"/>
    <property type="match status" value="1"/>
</dbReference>
<dbReference type="EC" id="2.7.13.3" evidence="3"/>
<evidence type="ECO:0000256" key="9">
    <source>
        <dbReference type="ARBA" id="ARBA00022840"/>
    </source>
</evidence>
<keyword evidence="8 13" id="KW-0418">Kinase</keyword>
<dbReference type="Pfam" id="PF00512">
    <property type="entry name" value="HisKA"/>
    <property type="match status" value="1"/>
</dbReference>
<dbReference type="InterPro" id="IPR036097">
    <property type="entry name" value="HisK_dim/P_sf"/>
</dbReference>
<keyword evidence="4" id="KW-1003">Cell membrane</keyword>
<evidence type="ECO:0000256" key="8">
    <source>
        <dbReference type="ARBA" id="ARBA00022777"/>
    </source>
</evidence>
<dbReference type="CDD" id="cd00082">
    <property type="entry name" value="HisKA"/>
    <property type="match status" value="1"/>
</dbReference>
<keyword evidence="10" id="KW-0472">Membrane</keyword>
<dbReference type="SMART" id="SM00388">
    <property type="entry name" value="HisKA"/>
    <property type="match status" value="1"/>
</dbReference>
<gene>
    <name evidence="13" type="ORF">CSW64_12615</name>
</gene>
<evidence type="ECO:0000313" key="14">
    <source>
        <dbReference type="Proteomes" id="UP000228945"/>
    </source>
</evidence>
<evidence type="ECO:0000259" key="11">
    <source>
        <dbReference type="PROSITE" id="PS50109"/>
    </source>
</evidence>
<evidence type="ECO:0000256" key="5">
    <source>
        <dbReference type="ARBA" id="ARBA00022553"/>
    </source>
</evidence>
<feature type="transmembrane region" description="Helical" evidence="10">
    <location>
        <begin position="238"/>
        <end position="256"/>
    </location>
</feature>
<keyword evidence="7" id="KW-0547">Nucleotide-binding</keyword>
<dbReference type="CDD" id="cd06225">
    <property type="entry name" value="HAMP"/>
    <property type="match status" value="1"/>
</dbReference>
<sequence length="528" mass="56788">MIEALKTLLKRHWPALHLRTILLAMLFFAAAMPGLTAIFLRVYENTLVRQTEAELVAQSAALAASARVFWPGAPETDTPALKREPGYYRPELTTIDLSSSPVLPEREPARVATQPADPAAAATATLLTPVFDRTSQTTLASIILLDRNGREVFGPDVGRSLAHLPEVKSALADDPSTVLRRNGAYQQRYAFEWLSRASAIRLHHARPIRVGDRVVGALLVSRSPRALFRGIYEDKGKIALGVAGIFGLLVVLAGLVSRGVTRPIEGLSAASREVAAGRGTVPETPQTAAIEIRQLYEDFRHMAQAIDRRSQYLRDFAAAVSHEFKTPLAGIGGAVELLQDHGETMSPAERERFLANIAADKDRLNQLVTRLLELARADMARPEAGVAEDVVRPARRVADALGGRGLTIDLHLPSDLPRVAAPEATVETVLTILVENARQAGATSVRIEARDTSDQLVLAVTDNGPGVAEADRERLFEPFFTSRRAQGGTGLGLAIARSLLAASDGAITLAPSTGGARFEVVLPRADVA</sequence>
<dbReference type="PRINTS" id="PR00344">
    <property type="entry name" value="BCTRLSENSOR"/>
</dbReference>
<dbReference type="InterPro" id="IPR004358">
    <property type="entry name" value="Sig_transdc_His_kin-like_C"/>
</dbReference>
<dbReference type="GO" id="GO:0005886">
    <property type="term" value="C:plasma membrane"/>
    <property type="evidence" value="ECO:0007669"/>
    <property type="project" value="UniProtKB-SubCell"/>
</dbReference>
<feature type="domain" description="Histidine kinase" evidence="11">
    <location>
        <begin position="319"/>
        <end position="526"/>
    </location>
</feature>
<evidence type="ECO:0000256" key="10">
    <source>
        <dbReference type="SAM" id="Phobius"/>
    </source>
</evidence>
<dbReference type="InterPro" id="IPR005467">
    <property type="entry name" value="His_kinase_dom"/>
</dbReference>
<keyword evidence="6" id="KW-0808">Transferase</keyword>
<feature type="transmembrane region" description="Helical" evidence="10">
    <location>
        <begin position="20"/>
        <end position="40"/>
    </location>
</feature>
<dbReference type="SMART" id="SM00387">
    <property type="entry name" value="HATPase_c"/>
    <property type="match status" value="1"/>
</dbReference>
<keyword evidence="9" id="KW-0067">ATP-binding</keyword>
<organism evidence="13 14">
    <name type="scientific">Caulobacter mirabilis</name>
    <dbReference type="NCBI Taxonomy" id="69666"/>
    <lineage>
        <taxon>Bacteria</taxon>
        <taxon>Pseudomonadati</taxon>
        <taxon>Pseudomonadota</taxon>
        <taxon>Alphaproteobacteria</taxon>
        <taxon>Caulobacterales</taxon>
        <taxon>Caulobacteraceae</taxon>
        <taxon>Caulobacter</taxon>
    </lineage>
</organism>
<dbReference type="InterPro" id="IPR003594">
    <property type="entry name" value="HATPase_dom"/>
</dbReference>
<proteinExistence type="predicted"/>
<dbReference type="PANTHER" id="PTHR44936:SF10">
    <property type="entry name" value="SENSOR PROTEIN RSTB"/>
    <property type="match status" value="1"/>
</dbReference>
<dbReference type="Pfam" id="PF00672">
    <property type="entry name" value="HAMP"/>
    <property type="match status" value="1"/>
</dbReference>
<keyword evidence="10" id="KW-0812">Transmembrane</keyword>